<dbReference type="EMBL" id="LGGH01000037">
    <property type="protein sequence ID" value="KUK68109.1"/>
    <property type="molecule type" value="Genomic_DNA"/>
</dbReference>
<reference evidence="4 5" key="2">
    <citation type="journal article" date="2015" name="MBio">
        <title>Genome-Resolved Metagenomic Analysis Reveals Roles for Candidate Phyla and Other Microbial Community Members in Biogeochemical Transformations in Oil Reservoirs.</title>
        <authorList>
            <person name="Hu P."/>
            <person name="Tom L."/>
            <person name="Singh A."/>
            <person name="Thomas B.C."/>
            <person name="Baker B.J."/>
            <person name="Piceno Y.M."/>
            <person name="Andersen G.L."/>
            <person name="Banfield J.F."/>
        </authorList>
    </citation>
    <scope>NUCLEOTIDE SEQUENCE [LARGE SCALE GENOMIC DNA]</scope>
</reference>
<gene>
    <name evidence="1" type="ORF">DIT26_01905</name>
    <name evidence="2" type="ORF">XD86_0388</name>
    <name evidence="3" type="ORF">XE02_0725</name>
</gene>
<organism evidence="2 4">
    <name type="scientific">Mesotoga infera</name>
    <dbReference type="NCBI Taxonomy" id="1236046"/>
    <lineage>
        <taxon>Bacteria</taxon>
        <taxon>Thermotogati</taxon>
        <taxon>Thermotogota</taxon>
        <taxon>Thermotogae</taxon>
        <taxon>Kosmotogales</taxon>
        <taxon>Kosmotogaceae</taxon>
        <taxon>Mesotoga</taxon>
    </lineage>
</organism>
<protein>
    <submittedName>
        <fullName evidence="2">Uncharacterized protein</fullName>
    </submittedName>
</protein>
<accession>A0A117LUK1</accession>
<dbReference type="EMBL" id="DQBS01000048">
    <property type="protein sequence ID" value="HCO69334.1"/>
    <property type="molecule type" value="Genomic_DNA"/>
</dbReference>
<dbReference type="AlphaFoldDB" id="A0A117LUK1"/>
<name>A0A117LUK1_9BACT</name>
<dbReference type="Proteomes" id="UP000054260">
    <property type="component" value="Unassembled WGS sequence"/>
</dbReference>
<evidence type="ECO:0000313" key="6">
    <source>
        <dbReference type="Proteomes" id="UP000264215"/>
    </source>
</evidence>
<reference evidence="2" key="1">
    <citation type="journal article" date="2015" name="MBio">
        <title>Genome-resolved metagenomic analysis reveals roles for candidate phyla and other microbial community members in biogeochemical transformations in oil reservoirs.</title>
        <authorList>
            <person name="Hu P."/>
            <person name="Tom L."/>
            <person name="Singh A."/>
            <person name="Thomas B.C."/>
            <person name="Baker B.J."/>
            <person name="Piceno Y.M."/>
            <person name="Andersen G.L."/>
            <person name="Banfield J.F."/>
        </authorList>
    </citation>
    <scope>NUCLEOTIDE SEQUENCE [LARGE SCALE GENOMIC DNA]</scope>
    <source>
        <strain evidence="2">46_47</strain>
        <strain evidence="3">46_70</strain>
    </source>
</reference>
<reference evidence="1 6" key="3">
    <citation type="journal article" date="2018" name="Nat. Biotechnol.">
        <title>A standardized bacterial taxonomy based on genome phylogeny substantially revises the tree of life.</title>
        <authorList>
            <person name="Parks D.H."/>
            <person name="Chuvochina M."/>
            <person name="Waite D.W."/>
            <person name="Rinke C."/>
            <person name="Skarshewski A."/>
            <person name="Chaumeil P.A."/>
            <person name="Hugenholtz P."/>
        </authorList>
    </citation>
    <scope>NUCLEOTIDE SEQUENCE [LARGE SCALE GENOMIC DNA]</scope>
    <source>
        <strain evidence="1">UBA9905</strain>
    </source>
</reference>
<evidence type="ECO:0000313" key="1">
    <source>
        <dbReference type="EMBL" id="HCO69334.1"/>
    </source>
</evidence>
<evidence type="ECO:0000313" key="5">
    <source>
        <dbReference type="Proteomes" id="UP000055014"/>
    </source>
</evidence>
<comment type="caution">
    <text evidence="2">The sequence shown here is derived from an EMBL/GenBank/DDBJ whole genome shotgun (WGS) entry which is preliminary data.</text>
</comment>
<evidence type="ECO:0000313" key="2">
    <source>
        <dbReference type="EMBL" id="KUK68109.1"/>
    </source>
</evidence>
<dbReference type="EMBL" id="LGGW01000054">
    <property type="protein sequence ID" value="KUK90053.1"/>
    <property type="molecule type" value="Genomic_DNA"/>
</dbReference>
<proteinExistence type="predicted"/>
<dbReference type="Proteomes" id="UP000264215">
    <property type="component" value="Unassembled WGS sequence"/>
</dbReference>
<dbReference type="Proteomes" id="UP000055014">
    <property type="component" value="Unassembled WGS sequence"/>
</dbReference>
<evidence type="ECO:0000313" key="4">
    <source>
        <dbReference type="Proteomes" id="UP000054260"/>
    </source>
</evidence>
<dbReference type="PATRIC" id="fig|1236046.5.peg.309"/>
<sequence>MQISLDQFLGAIMSRVDNLEATIDDLRLRTNIAMRLVKATVPELTRDAVEKAVREELEVTKNAGMMEESDEIEEISSKLTESIFGWLEGDVTELKEKMDAYRKRLQEAMEAEKSKVIDVAPAGFVNQLGQEKGQKKGKIVF</sequence>
<evidence type="ECO:0000313" key="3">
    <source>
        <dbReference type="EMBL" id="KUK90053.1"/>
    </source>
</evidence>